<evidence type="ECO:0000313" key="2">
    <source>
        <dbReference type="EMBL" id="MER3123676.1"/>
    </source>
</evidence>
<comment type="caution">
    <text evidence="2">The sequence shown here is derived from an EMBL/GenBank/DDBJ whole genome shotgun (WGS) entry which is preliminary data.</text>
</comment>
<gene>
    <name evidence="2" type="ORF">ABQG71_21285</name>
</gene>
<name>A0ABV1SBN1_BACAB</name>
<feature type="non-terminal residue" evidence="2">
    <location>
        <position position="1"/>
    </location>
</feature>
<dbReference type="GO" id="GO:0004177">
    <property type="term" value="F:aminopeptidase activity"/>
    <property type="evidence" value="ECO:0007669"/>
    <property type="project" value="UniProtKB-KW"/>
</dbReference>
<feature type="domain" description="Peptidase M1 membrane alanine aminopeptidase" evidence="1">
    <location>
        <begin position="2"/>
        <end position="65"/>
    </location>
</feature>
<accession>A0ABV1SBN1</accession>
<dbReference type="Proteomes" id="UP001467674">
    <property type="component" value="Unassembled WGS sequence"/>
</dbReference>
<evidence type="ECO:0000313" key="3">
    <source>
        <dbReference type="Proteomes" id="UP001467674"/>
    </source>
</evidence>
<organism evidence="2 3">
    <name type="scientific">Bacillus altitudinis</name>
    <dbReference type="NCBI Taxonomy" id="293387"/>
    <lineage>
        <taxon>Bacteria</taxon>
        <taxon>Bacillati</taxon>
        <taxon>Bacillota</taxon>
        <taxon>Bacilli</taxon>
        <taxon>Bacillales</taxon>
        <taxon>Bacillaceae</taxon>
        <taxon>Bacillus</taxon>
    </lineage>
</organism>
<keyword evidence="2" id="KW-0031">Aminopeptidase</keyword>
<proteinExistence type="predicted"/>
<dbReference type="InterPro" id="IPR027268">
    <property type="entry name" value="Peptidase_M4/M1_CTD_sf"/>
</dbReference>
<protein>
    <submittedName>
        <fullName evidence="2">M1 family aminopeptidase</fullName>
    </submittedName>
</protein>
<dbReference type="Gene3D" id="1.10.390.10">
    <property type="entry name" value="Neutral Protease Domain 2"/>
    <property type="match status" value="1"/>
</dbReference>
<keyword evidence="2" id="KW-0645">Protease</keyword>
<sequence length="66" mass="7781">DYSLNVYTKGALAFDAVRKEVGDDVFFSTLKEYFNKYQYQNVNAAKFVELWNSKGIDIDKIIREYK</sequence>
<dbReference type="Pfam" id="PF01433">
    <property type="entry name" value="Peptidase_M1"/>
    <property type="match status" value="1"/>
</dbReference>
<dbReference type="SUPFAM" id="SSF55486">
    <property type="entry name" value="Metalloproteases ('zincins'), catalytic domain"/>
    <property type="match status" value="1"/>
</dbReference>
<evidence type="ECO:0000259" key="1">
    <source>
        <dbReference type="Pfam" id="PF01433"/>
    </source>
</evidence>
<keyword evidence="2" id="KW-0378">Hydrolase</keyword>
<dbReference type="InterPro" id="IPR014782">
    <property type="entry name" value="Peptidase_M1_dom"/>
</dbReference>
<dbReference type="EMBL" id="JBEOME010000041">
    <property type="protein sequence ID" value="MER3123676.1"/>
    <property type="molecule type" value="Genomic_DNA"/>
</dbReference>
<dbReference type="RefSeq" id="WP_350387027.1">
    <property type="nucleotide sequence ID" value="NZ_JBEOME010000041.1"/>
</dbReference>
<reference evidence="2 3" key="1">
    <citation type="submission" date="2024-06" db="EMBL/GenBank/DDBJ databases">
        <title>Construction of an artificial bacterial consortium using nitrogen cycle bacteria from Cuatro Cienegas Basin and a mangrove forest.</title>
        <authorList>
            <person name="Aguilera-Najera D."/>
            <person name="Marquez-Cianci L."/>
            <person name="Martinez-Perez E."/>
            <person name="Rosas-Barrera M."/>
            <person name="Rodriguez-Cruz U.E."/>
            <person name="Tapia-Lopez R."/>
            <person name="Eguiarte L.E."/>
            <person name="Souza-Saldivar V."/>
        </authorList>
    </citation>
    <scope>NUCLEOTIDE SEQUENCE [LARGE SCALE GENOMIC DNA]</scope>
    <source>
        <strain evidence="2 3">S14-15</strain>
    </source>
</reference>
<keyword evidence="3" id="KW-1185">Reference proteome</keyword>